<reference evidence="3 4" key="1">
    <citation type="submission" date="2015-09" db="EMBL/GenBank/DDBJ databases">
        <title>Host preference determinants of Valsa canker pathogens revealed by comparative genomics.</title>
        <authorList>
            <person name="Yin Z."/>
            <person name="Huang L."/>
        </authorList>
    </citation>
    <scope>NUCLEOTIDE SEQUENCE [LARGE SCALE GENOMIC DNA]</scope>
    <source>
        <strain evidence="3 4">SXYLt</strain>
    </source>
</reference>
<organism evidence="3 4">
    <name type="scientific">Cytospora leucostoma</name>
    <dbReference type="NCBI Taxonomy" id="1230097"/>
    <lineage>
        <taxon>Eukaryota</taxon>
        <taxon>Fungi</taxon>
        <taxon>Dikarya</taxon>
        <taxon>Ascomycota</taxon>
        <taxon>Pezizomycotina</taxon>
        <taxon>Sordariomycetes</taxon>
        <taxon>Sordariomycetidae</taxon>
        <taxon>Diaporthales</taxon>
        <taxon>Cytosporaceae</taxon>
        <taxon>Cytospora</taxon>
    </lineage>
</organism>
<gene>
    <name evidence="3" type="ORF">VPNG_04276</name>
</gene>
<dbReference type="Gene3D" id="3.40.50.1820">
    <property type="entry name" value="alpha/beta hydrolase"/>
    <property type="match status" value="1"/>
</dbReference>
<evidence type="ECO:0000256" key="1">
    <source>
        <dbReference type="ARBA" id="ARBA00022801"/>
    </source>
</evidence>
<name>A0A423XDG3_9PEZI</name>
<dbReference type="Proteomes" id="UP000285146">
    <property type="component" value="Unassembled WGS sequence"/>
</dbReference>
<evidence type="ECO:0000259" key="2">
    <source>
        <dbReference type="Pfam" id="PF00561"/>
    </source>
</evidence>
<dbReference type="EMBL" id="LKEB01000015">
    <property type="protein sequence ID" value="ROW14130.1"/>
    <property type="molecule type" value="Genomic_DNA"/>
</dbReference>
<evidence type="ECO:0000313" key="3">
    <source>
        <dbReference type="EMBL" id="ROW14130.1"/>
    </source>
</evidence>
<dbReference type="InterPro" id="IPR029058">
    <property type="entry name" value="AB_hydrolase_fold"/>
</dbReference>
<dbReference type="InParanoid" id="A0A423XDG3"/>
<dbReference type="Pfam" id="PF00561">
    <property type="entry name" value="Abhydrolase_1"/>
    <property type="match status" value="1"/>
</dbReference>
<protein>
    <recommendedName>
        <fullName evidence="2">AB hydrolase-1 domain-containing protein</fullName>
    </recommendedName>
</protein>
<proteinExistence type="predicted"/>
<dbReference type="FunCoup" id="A0A423XDG3">
    <property type="interactions" value="760"/>
</dbReference>
<dbReference type="SUPFAM" id="SSF53474">
    <property type="entry name" value="alpha/beta-Hydrolases"/>
    <property type="match status" value="1"/>
</dbReference>
<feature type="domain" description="AB hydrolase-1" evidence="2">
    <location>
        <begin position="29"/>
        <end position="279"/>
    </location>
</feature>
<dbReference type="STRING" id="1230097.A0A423XDG3"/>
<accession>A0A423XDG3</accession>
<dbReference type="PANTHER" id="PTHR42977">
    <property type="entry name" value="HYDROLASE-RELATED"/>
    <property type="match status" value="1"/>
</dbReference>
<dbReference type="PANTHER" id="PTHR42977:SF3">
    <property type="entry name" value="AB HYDROLASE-1 DOMAIN-CONTAINING PROTEIN"/>
    <property type="match status" value="1"/>
</dbReference>
<keyword evidence="1" id="KW-0378">Hydrolase</keyword>
<sequence length="298" mass="33268">MNTTKISRVQADGIDIFYRHAGPKAPDTPIVLLLHGYPSSSHMFRNLIPLLATKYRVIAPDLPSYGFTTVPPERNYTYTFANLTTTLEAFVDALSLKRFAIYIFDYGAPTGLRLALRRPDAIAAIVTQNGNAYAEGLGQGFWAPLQKAWASGSQEDIQAIAEAGTFSAEATKWQYTDGSPDPGAVPPETYTLDQALLEAGGPANRQRQLDLFYDYRTNVELYPEFHRYFRESGVPVLAVWGKKDVIFVNAGAEAYGRDVKEGRFVLRWLDAGHFALETNEETFAREIDEFFEKLSVFG</sequence>
<dbReference type="OrthoDB" id="6431331at2759"/>
<keyword evidence="4" id="KW-1185">Reference proteome</keyword>
<dbReference type="InterPro" id="IPR000639">
    <property type="entry name" value="Epox_hydrolase-like"/>
</dbReference>
<dbReference type="AlphaFoldDB" id="A0A423XDG3"/>
<dbReference type="PRINTS" id="PR00412">
    <property type="entry name" value="EPOXHYDRLASE"/>
</dbReference>
<evidence type="ECO:0000313" key="4">
    <source>
        <dbReference type="Proteomes" id="UP000285146"/>
    </source>
</evidence>
<dbReference type="InterPro" id="IPR051340">
    <property type="entry name" value="Haloalkane_dehalogenase"/>
</dbReference>
<dbReference type="InterPro" id="IPR000073">
    <property type="entry name" value="AB_hydrolase_1"/>
</dbReference>
<dbReference type="GO" id="GO:0004301">
    <property type="term" value="F:epoxide hydrolase activity"/>
    <property type="evidence" value="ECO:0007669"/>
    <property type="project" value="TreeGrafter"/>
</dbReference>
<comment type="caution">
    <text evidence="3">The sequence shown here is derived from an EMBL/GenBank/DDBJ whole genome shotgun (WGS) entry which is preliminary data.</text>
</comment>